<dbReference type="Proteomes" id="UP000318288">
    <property type="component" value="Unassembled WGS sequence"/>
</dbReference>
<feature type="signal peptide" evidence="1">
    <location>
        <begin position="1"/>
        <end position="26"/>
    </location>
</feature>
<keyword evidence="3" id="KW-1185">Reference proteome</keyword>
<accession>A0A5C6F502</accession>
<sequence length="97" mass="10783" precursor="true">MKNIMNQHFCLTALLLLFAMPARSDADVVIAFDPTGSIDATIRQAANQKLNFFVSSDADDRVRGIDIGFRFRRQRTSAKAISARRRPMTAVSLPTPT</sequence>
<dbReference type="EMBL" id="SJPW01000003">
    <property type="protein sequence ID" value="TWU56428.1"/>
    <property type="molecule type" value="Genomic_DNA"/>
</dbReference>
<reference evidence="2 3" key="1">
    <citation type="submission" date="2019-02" db="EMBL/GenBank/DDBJ databases">
        <title>Deep-cultivation of Planctomycetes and their phenomic and genomic characterization uncovers novel biology.</title>
        <authorList>
            <person name="Wiegand S."/>
            <person name="Jogler M."/>
            <person name="Boedeker C."/>
            <person name="Pinto D."/>
            <person name="Vollmers J."/>
            <person name="Rivas-Marin E."/>
            <person name="Kohn T."/>
            <person name="Peeters S.H."/>
            <person name="Heuer A."/>
            <person name="Rast P."/>
            <person name="Oberbeckmann S."/>
            <person name="Bunk B."/>
            <person name="Jeske O."/>
            <person name="Meyerdierks A."/>
            <person name="Storesund J.E."/>
            <person name="Kallscheuer N."/>
            <person name="Luecker S."/>
            <person name="Lage O.M."/>
            <person name="Pohl T."/>
            <person name="Merkel B.J."/>
            <person name="Hornburger P."/>
            <person name="Mueller R.-W."/>
            <person name="Bruemmer F."/>
            <person name="Labrenz M."/>
            <person name="Spormann A.M."/>
            <person name="Op Den Camp H."/>
            <person name="Overmann J."/>
            <person name="Amann R."/>
            <person name="Jetten M.S.M."/>
            <person name="Mascher T."/>
            <person name="Medema M.H."/>
            <person name="Devos D.P."/>
            <person name="Kaster A.-K."/>
            <person name="Ovreas L."/>
            <person name="Rohde M."/>
            <person name="Galperin M.Y."/>
            <person name="Jogler C."/>
        </authorList>
    </citation>
    <scope>NUCLEOTIDE SEQUENCE [LARGE SCALE GENOMIC DNA]</scope>
    <source>
        <strain evidence="2 3">Poly51</strain>
    </source>
</reference>
<dbReference type="AlphaFoldDB" id="A0A5C6F502"/>
<organism evidence="2 3">
    <name type="scientific">Rubripirellula tenax</name>
    <dbReference type="NCBI Taxonomy" id="2528015"/>
    <lineage>
        <taxon>Bacteria</taxon>
        <taxon>Pseudomonadati</taxon>
        <taxon>Planctomycetota</taxon>
        <taxon>Planctomycetia</taxon>
        <taxon>Pirellulales</taxon>
        <taxon>Pirellulaceae</taxon>
        <taxon>Rubripirellula</taxon>
    </lineage>
</organism>
<evidence type="ECO:0000313" key="2">
    <source>
        <dbReference type="EMBL" id="TWU56428.1"/>
    </source>
</evidence>
<proteinExistence type="predicted"/>
<evidence type="ECO:0000313" key="3">
    <source>
        <dbReference type="Proteomes" id="UP000318288"/>
    </source>
</evidence>
<keyword evidence="1" id="KW-0732">Signal</keyword>
<gene>
    <name evidence="2" type="ORF">Poly51_23380</name>
</gene>
<comment type="caution">
    <text evidence="2">The sequence shown here is derived from an EMBL/GenBank/DDBJ whole genome shotgun (WGS) entry which is preliminary data.</text>
</comment>
<protein>
    <recommendedName>
        <fullName evidence="4">VWFA domain-containing protein</fullName>
    </recommendedName>
</protein>
<evidence type="ECO:0008006" key="4">
    <source>
        <dbReference type="Google" id="ProtNLM"/>
    </source>
</evidence>
<name>A0A5C6F502_9BACT</name>
<feature type="chain" id="PRO_5022978139" description="VWFA domain-containing protein" evidence="1">
    <location>
        <begin position="27"/>
        <end position="97"/>
    </location>
</feature>
<evidence type="ECO:0000256" key="1">
    <source>
        <dbReference type="SAM" id="SignalP"/>
    </source>
</evidence>